<dbReference type="AlphaFoldDB" id="A0A8H7XU89"/>
<feature type="compositionally biased region" description="Low complexity" evidence="1">
    <location>
        <begin position="647"/>
        <end position="663"/>
    </location>
</feature>
<evidence type="ECO:0008006" key="3">
    <source>
        <dbReference type="Google" id="ProtNLM"/>
    </source>
</evidence>
<feature type="compositionally biased region" description="Polar residues" evidence="1">
    <location>
        <begin position="768"/>
        <end position="787"/>
    </location>
</feature>
<gene>
    <name evidence="2" type="ORF">JR316_009379</name>
</gene>
<accession>A0A8H7XU89</accession>
<feature type="compositionally biased region" description="Polar residues" evidence="1">
    <location>
        <begin position="633"/>
        <end position="646"/>
    </location>
</feature>
<dbReference type="Gene3D" id="3.80.10.10">
    <property type="entry name" value="Ribonuclease Inhibitor"/>
    <property type="match status" value="1"/>
</dbReference>
<dbReference type="InterPro" id="IPR032675">
    <property type="entry name" value="LRR_dom_sf"/>
</dbReference>
<feature type="compositionally biased region" description="Polar residues" evidence="1">
    <location>
        <begin position="606"/>
        <end position="622"/>
    </location>
</feature>
<organism evidence="2">
    <name type="scientific">Psilocybe cubensis</name>
    <name type="common">Psychedelic mushroom</name>
    <name type="synonym">Stropharia cubensis</name>
    <dbReference type="NCBI Taxonomy" id="181762"/>
    <lineage>
        <taxon>Eukaryota</taxon>
        <taxon>Fungi</taxon>
        <taxon>Dikarya</taxon>
        <taxon>Basidiomycota</taxon>
        <taxon>Agaricomycotina</taxon>
        <taxon>Agaricomycetes</taxon>
        <taxon>Agaricomycetidae</taxon>
        <taxon>Agaricales</taxon>
        <taxon>Agaricineae</taxon>
        <taxon>Strophariaceae</taxon>
        <taxon>Psilocybe</taxon>
    </lineage>
</organism>
<evidence type="ECO:0000256" key="1">
    <source>
        <dbReference type="SAM" id="MobiDB-lite"/>
    </source>
</evidence>
<name>A0A8H7XU89_PSICU</name>
<feature type="region of interest" description="Disordered" evidence="1">
    <location>
        <begin position="589"/>
        <end position="672"/>
    </location>
</feature>
<reference evidence="2" key="1">
    <citation type="submission" date="2021-02" db="EMBL/GenBank/DDBJ databases">
        <title>Psilocybe cubensis genome.</title>
        <authorList>
            <person name="Mckernan K.J."/>
            <person name="Crawford S."/>
            <person name="Trippe A."/>
            <person name="Kane L.T."/>
            <person name="Mclaughlin S."/>
        </authorList>
    </citation>
    <scope>NUCLEOTIDE SEQUENCE [LARGE SCALE GENOMIC DNA]</scope>
    <source>
        <strain evidence="2">MGC-MH-2018</strain>
    </source>
</reference>
<evidence type="ECO:0000313" key="2">
    <source>
        <dbReference type="EMBL" id="KAG5165793.1"/>
    </source>
</evidence>
<sequence length="834" mass="91569">MVSLSMSVQTSLSPVSSLHKLLKSNLSIPPPPASSLPTHRSPVERLPAFIIQDIARQSDLRDVLSLSSCSRRLSKILGPVLYANVELKTNKHCKTALIALAKRPDLTQHIRRLVVRPNCVEWTDSGDEMDEDLLATLIARMAPRLQALEAFEWDGLEMPGPELWDSLRTSCHNLKRIGTTIGENSLDSSSPLWDFDDLRQFSIKAKCQSLDWLVDGPPKVEKLPRRFWAMILERSPRLEELTIGGPAPSPRMFDIRHVTLGRWTRLKTLVLGDTLMIASHAGEDQARKDHAAFMAFFIAHPGLRHISLQHAGGSAFFPGAFVLPSSALPNVDTFGGPLKFVKTLPFPQRLRHLKLTSLHHTASSFPPTFAFLQELRWLESLSIWIDLSFGSHGSLMSGGRTSGESLRGHKFDDLTVLNNLVYCRPGLRHLEVACFSRPTFNIRDFSAIVQRSPSLESFVLTKVHKSSDEDITRSAARIAKENPHLTSFTLRTTYDSWLSPGLGRVKQLGIYEILESFDMLSVSSDGSEDKYYNSETKLVSTPESEAPLATALLVCEWGQKKKAGKEQTKYLVHPLSSLLPLSAKDRRSSSSSLTSSFTSPLSSPTGNSFPPSSWQMQVQNIGLSIGGKRHSRSQSGSINRGSGSELSPSNSIKSHSSSNSQTSTKVQNWRPRRASCSAVVGATAGVWDYAVVNGGPAHRIRGGGEAAGVASSRSSFCSSRSGGGPISLHGHVYTHAYEHAQPKSQPVSHNDMQVTWAQSVNDKSQYKQNENVNHSSGPGTELSTSKGHCSKPESGARRNSISKGILQCRCSILRKVKGLKTHGNEQIDEGYVLV</sequence>
<dbReference type="OrthoDB" id="2847287at2759"/>
<feature type="region of interest" description="Disordered" evidence="1">
    <location>
        <begin position="768"/>
        <end position="798"/>
    </location>
</feature>
<protein>
    <recommendedName>
        <fullName evidence="3">F-box domain-containing protein</fullName>
    </recommendedName>
</protein>
<dbReference type="EMBL" id="JAFIQS010000009">
    <property type="protein sequence ID" value="KAG5165793.1"/>
    <property type="molecule type" value="Genomic_DNA"/>
</dbReference>
<dbReference type="SUPFAM" id="SSF52047">
    <property type="entry name" value="RNI-like"/>
    <property type="match status" value="1"/>
</dbReference>
<feature type="compositionally biased region" description="Low complexity" evidence="1">
    <location>
        <begin position="589"/>
        <end position="605"/>
    </location>
</feature>
<proteinExistence type="predicted"/>
<comment type="caution">
    <text evidence="2">The sequence shown here is derived from an EMBL/GenBank/DDBJ whole genome shotgun (WGS) entry which is preliminary data.</text>
</comment>